<dbReference type="EMBL" id="CP001337">
    <property type="protein sequence ID" value="ACL23541.1"/>
    <property type="molecule type" value="Genomic_DNA"/>
</dbReference>
<dbReference type="Proteomes" id="UP000002508">
    <property type="component" value="Chromosome"/>
</dbReference>
<protein>
    <recommendedName>
        <fullName evidence="2">Sulfatase-modifying factor enzyme-like domain-containing protein</fullName>
    </recommendedName>
</protein>
<gene>
    <name evidence="3" type="ordered locus">Cagg_0602</name>
</gene>
<evidence type="ECO:0000259" key="2">
    <source>
        <dbReference type="Pfam" id="PF03781"/>
    </source>
</evidence>
<name>B8G4D5_CHLAD</name>
<dbReference type="HOGENOM" id="CLU_012431_0_1_0"/>
<dbReference type="OrthoDB" id="9768004at2"/>
<dbReference type="InterPro" id="IPR042095">
    <property type="entry name" value="SUMF_sf"/>
</dbReference>
<keyword evidence="4" id="KW-1185">Reference proteome</keyword>
<evidence type="ECO:0000313" key="3">
    <source>
        <dbReference type="EMBL" id="ACL23541.1"/>
    </source>
</evidence>
<feature type="domain" description="Sulfatase-modifying factor enzyme-like" evidence="2">
    <location>
        <begin position="9"/>
        <end position="265"/>
    </location>
</feature>
<dbReference type="KEGG" id="cag:Cagg_0602"/>
<dbReference type="InterPro" id="IPR051043">
    <property type="entry name" value="Sulfatase_Mod_Factor_Kinase"/>
</dbReference>
<dbReference type="PANTHER" id="PTHR23150:SF19">
    <property type="entry name" value="FORMYLGLYCINE-GENERATING ENZYME"/>
    <property type="match status" value="1"/>
</dbReference>
<dbReference type="GO" id="GO:0120147">
    <property type="term" value="F:formylglycine-generating oxidase activity"/>
    <property type="evidence" value="ECO:0007669"/>
    <property type="project" value="TreeGrafter"/>
</dbReference>
<dbReference type="eggNOG" id="COG1262">
    <property type="taxonomic scope" value="Bacteria"/>
</dbReference>
<feature type="region of interest" description="Disordered" evidence="1">
    <location>
        <begin position="151"/>
        <end position="190"/>
    </location>
</feature>
<dbReference type="AlphaFoldDB" id="B8G4D5"/>
<evidence type="ECO:0000256" key="1">
    <source>
        <dbReference type="SAM" id="MobiDB-lite"/>
    </source>
</evidence>
<dbReference type="PANTHER" id="PTHR23150">
    <property type="entry name" value="SULFATASE MODIFYING FACTOR 1, 2"/>
    <property type="match status" value="1"/>
</dbReference>
<organism evidence="3 4">
    <name type="scientific">Chloroflexus aggregans (strain MD-66 / DSM 9485)</name>
    <dbReference type="NCBI Taxonomy" id="326427"/>
    <lineage>
        <taxon>Bacteria</taxon>
        <taxon>Bacillati</taxon>
        <taxon>Chloroflexota</taxon>
        <taxon>Chloroflexia</taxon>
        <taxon>Chloroflexales</taxon>
        <taxon>Chloroflexineae</taxon>
        <taxon>Chloroflexaceae</taxon>
        <taxon>Chloroflexus</taxon>
    </lineage>
</organism>
<proteinExistence type="predicted"/>
<dbReference type="InterPro" id="IPR005532">
    <property type="entry name" value="SUMF_dom"/>
</dbReference>
<evidence type="ECO:0000313" key="4">
    <source>
        <dbReference type="Proteomes" id="UP000002508"/>
    </source>
</evidence>
<dbReference type="Pfam" id="PF03781">
    <property type="entry name" value="FGE-sulfatase"/>
    <property type="match status" value="1"/>
</dbReference>
<dbReference type="InterPro" id="IPR016187">
    <property type="entry name" value="CTDL_fold"/>
</dbReference>
<sequence length="273" mass="30184">MNHLTELMPVMVVIPARTFRMGTPARETSDLARHYGGTRESYHEETPQHEVSLPAFAIAQTPLSAALYSLAVADGAVPPPPSWHGPVPPPTPAALPVIDVTWHEARTFCAWLNQQPTIALRLIDSAGQPVSPPSHLHFRLPTEAEWEHAARGTDGRRFPWGNDFDPQLANTRESGRAAPNPPGTYPNGRSPYGIEDMAGNVWEWTASLDYPYPYHPDDGREDPTAPGRRILRGGCYANPAGYARCACRFRLPPTMRNPFLGMRLALSIPEYHV</sequence>
<dbReference type="Gene3D" id="3.90.1580.10">
    <property type="entry name" value="paralog of FGE (formylglycine-generating enzyme)"/>
    <property type="match status" value="1"/>
</dbReference>
<accession>B8G4D5</accession>
<dbReference type="SUPFAM" id="SSF56436">
    <property type="entry name" value="C-type lectin-like"/>
    <property type="match status" value="1"/>
</dbReference>
<reference evidence="3" key="1">
    <citation type="submission" date="2008-12" db="EMBL/GenBank/DDBJ databases">
        <title>Complete sequence of Chloroflexus aggregans DSM 9485.</title>
        <authorList>
            <consortium name="US DOE Joint Genome Institute"/>
            <person name="Lucas S."/>
            <person name="Copeland A."/>
            <person name="Lapidus A."/>
            <person name="Glavina del Rio T."/>
            <person name="Dalin E."/>
            <person name="Tice H."/>
            <person name="Pitluck S."/>
            <person name="Foster B."/>
            <person name="Larimer F."/>
            <person name="Land M."/>
            <person name="Hauser L."/>
            <person name="Kyrpides N."/>
            <person name="Mikhailova N."/>
            <person name="Bryant D."/>
            <person name="Richardson P."/>
        </authorList>
    </citation>
    <scope>NUCLEOTIDE SEQUENCE</scope>
    <source>
        <strain evidence="3">DSM 9485</strain>
    </source>
</reference>
<dbReference type="RefSeq" id="WP_012615907.1">
    <property type="nucleotide sequence ID" value="NC_011831.1"/>
</dbReference>
<dbReference type="STRING" id="326427.Cagg_0602"/>